<feature type="compositionally biased region" description="Polar residues" evidence="1">
    <location>
        <begin position="191"/>
        <end position="206"/>
    </location>
</feature>
<dbReference type="InterPro" id="IPR013860">
    <property type="entry name" value="AreA_GATA"/>
</dbReference>
<dbReference type="OrthoDB" id="515401at2759"/>
<dbReference type="Pfam" id="PF11702">
    <property type="entry name" value="DUF3295"/>
    <property type="match status" value="1"/>
</dbReference>
<dbReference type="PANTHER" id="PTHR28014">
    <property type="entry name" value="NEGATIVE REGULATOR OF RAS-CAMP PATHWAY"/>
    <property type="match status" value="1"/>
</dbReference>
<protein>
    <submittedName>
        <fullName evidence="4">DUF1752 and DUF3295 domain-containing protein</fullName>
    </submittedName>
</protein>
<dbReference type="GO" id="GO:0006808">
    <property type="term" value="P:regulation of nitrogen utilization"/>
    <property type="evidence" value="ECO:0007669"/>
    <property type="project" value="TreeGrafter"/>
</dbReference>
<feature type="compositionally biased region" description="Pro residues" evidence="1">
    <location>
        <begin position="239"/>
        <end position="248"/>
    </location>
</feature>
<proteinExistence type="predicted"/>
<keyword evidence="5" id="KW-1185">Reference proteome</keyword>
<feature type="region of interest" description="Disordered" evidence="1">
    <location>
        <begin position="172"/>
        <end position="206"/>
    </location>
</feature>
<dbReference type="GO" id="GO:0000122">
    <property type="term" value="P:negative regulation of transcription by RNA polymerase II"/>
    <property type="evidence" value="ECO:0007669"/>
    <property type="project" value="TreeGrafter"/>
</dbReference>
<reference evidence="4 5" key="1">
    <citation type="submission" date="2021-08" db="EMBL/GenBank/DDBJ databases">
        <title>Draft Genome Sequence of Phanerochaete sordida strain YK-624.</title>
        <authorList>
            <person name="Mori T."/>
            <person name="Dohra H."/>
            <person name="Suzuki T."/>
            <person name="Kawagishi H."/>
            <person name="Hirai H."/>
        </authorList>
    </citation>
    <scope>NUCLEOTIDE SEQUENCE [LARGE SCALE GENOMIC DNA]</scope>
    <source>
        <strain evidence="4 5">YK-624</strain>
    </source>
</reference>
<evidence type="ECO:0000259" key="2">
    <source>
        <dbReference type="Pfam" id="PF08550"/>
    </source>
</evidence>
<feature type="region of interest" description="Disordered" evidence="1">
    <location>
        <begin position="230"/>
        <end position="690"/>
    </location>
</feature>
<feature type="compositionally biased region" description="Polar residues" evidence="1">
    <location>
        <begin position="425"/>
        <end position="438"/>
    </location>
</feature>
<feature type="compositionally biased region" description="Low complexity" evidence="1">
    <location>
        <begin position="282"/>
        <end position="293"/>
    </location>
</feature>
<feature type="compositionally biased region" description="Basic and acidic residues" evidence="1">
    <location>
        <begin position="319"/>
        <end position="331"/>
    </location>
</feature>
<evidence type="ECO:0000256" key="1">
    <source>
        <dbReference type="SAM" id="MobiDB-lite"/>
    </source>
</evidence>
<feature type="compositionally biased region" description="Polar residues" evidence="1">
    <location>
        <begin position="102"/>
        <end position="116"/>
    </location>
</feature>
<dbReference type="InterPro" id="IPR021711">
    <property type="entry name" value="DUF3295"/>
</dbReference>
<name>A0A9P3LC16_9APHY</name>
<organism evidence="4 5">
    <name type="scientific">Phanerochaete sordida</name>
    <dbReference type="NCBI Taxonomy" id="48140"/>
    <lineage>
        <taxon>Eukaryota</taxon>
        <taxon>Fungi</taxon>
        <taxon>Dikarya</taxon>
        <taxon>Basidiomycota</taxon>
        <taxon>Agaricomycotina</taxon>
        <taxon>Agaricomycetes</taxon>
        <taxon>Polyporales</taxon>
        <taxon>Phanerochaetaceae</taxon>
        <taxon>Phanerochaete</taxon>
    </lineage>
</organism>
<feature type="region of interest" description="Disordered" evidence="1">
    <location>
        <begin position="83"/>
        <end position="124"/>
    </location>
</feature>
<evidence type="ECO:0000313" key="5">
    <source>
        <dbReference type="Proteomes" id="UP000703269"/>
    </source>
</evidence>
<comment type="caution">
    <text evidence="4">The sequence shown here is derived from an EMBL/GenBank/DDBJ whole genome shotgun (WGS) entry which is preliminary data.</text>
</comment>
<feature type="compositionally biased region" description="Polar residues" evidence="1">
    <location>
        <begin position="540"/>
        <end position="556"/>
    </location>
</feature>
<accession>A0A9P3LC16</accession>
<dbReference type="GO" id="GO:0005737">
    <property type="term" value="C:cytoplasm"/>
    <property type="evidence" value="ECO:0007669"/>
    <property type="project" value="TreeGrafter"/>
</dbReference>
<feature type="domain" description="Nitrogen regulatory protein areA GATA-like" evidence="2">
    <location>
        <begin position="28"/>
        <end position="55"/>
    </location>
</feature>
<feature type="domain" description="DUF3295" evidence="3">
    <location>
        <begin position="715"/>
        <end position="754"/>
    </location>
</feature>
<feature type="compositionally biased region" description="Basic and acidic residues" evidence="1">
    <location>
        <begin position="504"/>
        <end position="533"/>
    </location>
</feature>
<feature type="compositionally biased region" description="Low complexity" evidence="1">
    <location>
        <begin position="565"/>
        <end position="575"/>
    </location>
</feature>
<dbReference type="Pfam" id="PF08550">
    <property type="entry name" value="GATA_AreA"/>
    <property type="match status" value="1"/>
</dbReference>
<dbReference type="InterPro" id="IPR053043">
    <property type="entry name" value="Ras-cAMP_regulatory"/>
</dbReference>
<feature type="compositionally biased region" description="Acidic residues" evidence="1">
    <location>
        <begin position="635"/>
        <end position="646"/>
    </location>
</feature>
<evidence type="ECO:0000313" key="4">
    <source>
        <dbReference type="EMBL" id="GJE89785.1"/>
    </source>
</evidence>
<evidence type="ECO:0000259" key="3">
    <source>
        <dbReference type="Pfam" id="PF11702"/>
    </source>
</evidence>
<sequence length="820" mass="87947">MIDFPSPILSVSAEVLKELDGEDALFGMWTVFTKCKESLKDGRRLENISWRLWHREMSLSPSLESSSSSSSSSSIANTRCATPITPVSEAGPTHAVPVPPGNDSNDSLRPTATGPTRHSWHGEDVPHAATRRLSTASMPVRPRTRSSSAQRVGSIIADILPSKMVVPVRTHTYPGSKTNARKHTVPGSGSGTARPSPAQSAAPTVTLAQPKPQCALPTVQLPATPPNLGAPRVVVVNPTPHPTPPATPHPSHTATFSGPAPTHLAPPPVRPALTMYQPAPPSASKATTATPSPLKADASGANPEKASAAVPHAATVQSRNDETLKASDRRFFLQTAESPDQDSPERPVQPAGSRTPVDAPEPSPSNSATSSRSHVKSDAPPPKRVMSRPNVRRGKDVARFATVRAGKATAHRPAIQKRATEPKKTTFNIGSVSSNGTSRDGKSSETRSPLPHLSKAVPKPRPPSPAKQPAAGPARKGLVMSTSSDYSTDSDDDSEWASDNSTHSVDEKEKERQREETRFREAAEEAQRQRDLFAKVPKRSYSNLNRSKSGLLSQLLNPDPTIFPSSHSYRTSYSSQDMTQLAKQGGGRLPPTNHLTSRSSVAVPLATQITPLTAQVSPSNGANQPYRPKGRPEGAEMESDSEDDQDNGIQVSRSLAQQKLAALAGPSRRRTADQALPQMQAPPRPPVSHQPVIPRAAVEDQRTAAVTTVPIPLGHPYNLPAPAPPMTPRTTRRQMLSTELSESLRRNLLWERQVSKLNLTSGARRGGLIGSRLQMTAANPDQQGGGSQGQRGTPDEQEQRRLAAKARTRSWADDYHYAGW</sequence>
<feature type="region of interest" description="Disordered" evidence="1">
    <location>
        <begin position="777"/>
        <end position="820"/>
    </location>
</feature>
<dbReference type="EMBL" id="BPQB01000014">
    <property type="protein sequence ID" value="GJE89785.1"/>
    <property type="molecule type" value="Genomic_DNA"/>
</dbReference>
<dbReference type="PANTHER" id="PTHR28014:SF1">
    <property type="entry name" value="NEGATIVE REGULATOR OF RAS-CAMP PATHWAY"/>
    <property type="match status" value="1"/>
</dbReference>
<gene>
    <name evidence="4" type="ORF">PsYK624_058920</name>
</gene>
<dbReference type="Proteomes" id="UP000703269">
    <property type="component" value="Unassembled WGS sequence"/>
</dbReference>
<feature type="compositionally biased region" description="Polar residues" evidence="1">
    <location>
        <begin position="607"/>
        <end position="623"/>
    </location>
</feature>
<feature type="compositionally biased region" description="Polar residues" evidence="1">
    <location>
        <begin position="647"/>
        <end position="657"/>
    </location>
</feature>
<dbReference type="GO" id="GO:0031930">
    <property type="term" value="P:mitochondria-nucleus signaling pathway"/>
    <property type="evidence" value="ECO:0007669"/>
    <property type="project" value="TreeGrafter"/>
</dbReference>
<feature type="compositionally biased region" description="Basic and acidic residues" evidence="1">
    <location>
        <begin position="810"/>
        <end position="820"/>
    </location>
</feature>
<dbReference type="AlphaFoldDB" id="A0A9P3LC16"/>